<feature type="domain" description="Type I restriction modification DNA specificity" evidence="5">
    <location>
        <begin position="224"/>
        <end position="372"/>
    </location>
</feature>
<evidence type="ECO:0000256" key="1">
    <source>
        <dbReference type="ARBA" id="ARBA00010923"/>
    </source>
</evidence>
<dbReference type="GO" id="GO:0009307">
    <property type="term" value="P:DNA restriction-modification system"/>
    <property type="evidence" value="ECO:0007669"/>
    <property type="project" value="UniProtKB-KW"/>
</dbReference>
<proteinExistence type="inferred from homology"/>
<feature type="domain" description="Type I restriction modification DNA specificity" evidence="5">
    <location>
        <begin position="8"/>
        <end position="189"/>
    </location>
</feature>
<dbReference type="EMBL" id="FZOQ01000028">
    <property type="protein sequence ID" value="SNT17171.1"/>
    <property type="molecule type" value="Genomic_DNA"/>
</dbReference>
<organism evidence="6 7">
    <name type="scientific">Pontibacter ummariensis</name>
    <dbReference type="NCBI Taxonomy" id="1610492"/>
    <lineage>
        <taxon>Bacteria</taxon>
        <taxon>Pseudomonadati</taxon>
        <taxon>Bacteroidota</taxon>
        <taxon>Cytophagia</taxon>
        <taxon>Cytophagales</taxon>
        <taxon>Hymenobacteraceae</taxon>
        <taxon>Pontibacter</taxon>
    </lineage>
</organism>
<keyword evidence="7" id="KW-1185">Reference proteome</keyword>
<dbReference type="Pfam" id="PF01420">
    <property type="entry name" value="Methylase_S"/>
    <property type="match status" value="2"/>
</dbReference>
<dbReference type="RefSeq" id="WP_089321344.1">
    <property type="nucleotide sequence ID" value="NZ_FZOQ01000028.1"/>
</dbReference>
<dbReference type="Proteomes" id="UP000198432">
    <property type="component" value="Unassembled WGS sequence"/>
</dbReference>
<keyword evidence="2" id="KW-0680">Restriction system</keyword>
<keyword evidence="3" id="KW-0238">DNA-binding</keyword>
<dbReference type="InterPro" id="IPR051212">
    <property type="entry name" value="Type-I_RE_S_subunit"/>
</dbReference>
<dbReference type="InterPro" id="IPR044946">
    <property type="entry name" value="Restrct_endonuc_typeI_TRD_sf"/>
</dbReference>
<keyword evidence="4" id="KW-0175">Coiled coil</keyword>
<evidence type="ECO:0000313" key="6">
    <source>
        <dbReference type="EMBL" id="SNT17171.1"/>
    </source>
</evidence>
<dbReference type="InterPro" id="IPR000055">
    <property type="entry name" value="Restrct_endonuc_typeI_TRD"/>
</dbReference>
<dbReference type="PANTHER" id="PTHR43140">
    <property type="entry name" value="TYPE-1 RESTRICTION ENZYME ECOKI SPECIFICITY PROTEIN"/>
    <property type="match status" value="1"/>
</dbReference>
<dbReference type="AlphaFoldDB" id="A0A239KG82"/>
<gene>
    <name evidence="6" type="ORF">SAMN06296052_12853</name>
</gene>
<reference evidence="7" key="1">
    <citation type="submission" date="2017-06" db="EMBL/GenBank/DDBJ databases">
        <authorList>
            <person name="Varghese N."/>
            <person name="Submissions S."/>
        </authorList>
    </citation>
    <scope>NUCLEOTIDE SEQUENCE [LARGE SCALE GENOMIC DNA]</scope>
    <source>
        <strain evidence="7">NKM1</strain>
    </source>
</reference>
<name>A0A239KG82_9BACT</name>
<evidence type="ECO:0000313" key="7">
    <source>
        <dbReference type="Proteomes" id="UP000198432"/>
    </source>
</evidence>
<dbReference type="OrthoDB" id="825893at2"/>
<dbReference type="SUPFAM" id="SSF116734">
    <property type="entry name" value="DNA methylase specificity domain"/>
    <property type="match status" value="2"/>
</dbReference>
<accession>A0A239KG82</accession>
<evidence type="ECO:0000256" key="3">
    <source>
        <dbReference type="ARBA" id="ARBA00023125"/>
    </source>
</evidence>
<feature type="coiled-coil region" evidence="4">
    <location>
        <begin position="176"/>
        <end position="203"/>
    </location>
</feature>
<dbReference type="PANTHER" id="PTHR43140:SF1">
    <property type="entry name" value="TYPE I RESTRICTION ENZYME ECOKI SPECIFICITY SUBUNIT"/>
    <property type="match status" value="1"/>
</dbReference>
<evidence type="ECO:0000256" key="4">
    <source>
        <dbReference type="SAM" id="Coils"/>
    </source>
</evidence>
<dbReference type="CDD" id="cd17262">
    <property type="entry name" value="RMtype1_S_Aco12261I-TRD2-CR2"/>
    <property type="match status" value="1"/>
</dbReference>
<evidence type="ECO:0000256" key="2">
    <source>
        <dbReference type="ARBA" id="ARBA00022747"/>
    </source>
</evidence>
<evidence type="ECO:0000259" key="5">
    <source>
        <dbReference type="Pfam" id="PF01420"/>
    </source>
</evidence>
<sequence length="435" mass="49679">MYKIPKLPEGWTATTLEEIITDSKIGLVKSSKEQNSNGQGVPYVKMNNIDTSGNVHLYNDIAYVNVSSEEAEKYNLEEGDLLLNTRNSFELVGKTGIVKNASIPRVYNNNLLRLRFKNYVDPTFINYQINSPHFKEILLKGKKATTNICALYQKDIFPLPIILPPLSEQQEIVAKIEELFCELENGKEQLETALKQLKVYRRAVLKWAFDGRFTNTVIKDGKMPDGWRNVNMVEVAESLDNRRKPINKEERLKRHGDIPYYGANGRTGWIDDYLFDEPLILVVEDETFVGRELPFSYKITGKSWVNNHAHILKPKKGLNIDFLNYQLAYYPFLPLTTGTTGRKKLTKNALMNAPFKICSLEQQNQIVQEIESRLSVCDKVEEIITKGIQQAETLQQSILKQAFEGKLVTTGKAKCTIEQLQNEASKVGQFQISFE</sequence>
<protein>
    <submittedName>
        <fullName evidence="6">Type I restriction enzyme, S subunit</fullName>
    </submittedName>
</protein>
<dbReference type="Gene3D" id="3.90.220.20">
    <property type="entry name" value="DNA methylase specificity domains"/>
    <property type="match status" value="2"/>
</dbReference>
<comment type="similarity">
    <text evidence="1">Belongs to the type-I restriction system S methylase family.</text>
</comment>
<dbReference type="GO" id="GO:0003677">
    <property type="term" value="F:DNA binding"/>
    <property type="evidence" value="ECO:0007669"/>
    <property type="project" value="UniProtKB-KW"/>
</dbReference>